<dbReference type="WBParaSite" id="PS1159_v2.g9884.t1">
    <property type="protein sequence ID" value="PS1159_v2.g9884.t1"/>
    <property type="gene ID" value="PS1159_v2.g9884"/>
</dbReference>
<protein>
    <submittedName>
        <fullName evidence="2">Uncharacterized protein</fullName>
    </submittedName>
</protein>
<accession>A0AC35GYL2</accession>
<name>A0AC35GYL2_9BILA</name>
<dbReference type="Proteomes" id="UP000887580">
    <property type="component" value="Unplaced"/>
</dbReference>
<sequence>MPNLNNLVADFSANPEQQMFTWKRVYKEMKKFNPEMFKHIPTKVKGSFNFYVVEFRNSLKEKFDIHDGLTFEFILQVSEEEESEDEFEDESEGGSDEEIPFHDLLNAWQGDLLYALQGALHGHIFDGDENDGFEDAANANDEI</sequence>
<reference evidence="2" key="1">
    <citation type="submission" date="2022-11" db="UniProtKB">
        <authorList>
            <consortium name="WormBaseParasite"/>
        </authorList>
    </citation>
    <scope>IDENTIFICATION</scope>
</reference>
<evidence type="ECO:0000313" key="2">
    <source>
        <dbReference type="WBParaSite" id="PS1159_v2.g9884.t1"/>
    </source>
</evidence>
<proteinExistence type="predicted"/>
<evidence type="ECO:0000313" key="1">
    <source>
        <dbReference type="Proteomes" id="UP000887580"/>
    </source>
</evidence>
<organism evidence="1 2">
    <name type="scientific">Panagrolaimus sp. PS1159</name>
    <dbReference type="NCBI Taxonomy" id="55785"/>
    <lineage>
        <taxon>Eukaryota</taxon>
        <taxon>Metazoa</taxon>
        <taxon>Ecdysozoa</taxon>
        <taxon>Nematoda</taxon>
        <taxon>Chromadorea</taxon>
        <taxon>Rhabditida</taxon>
        <taxon>Tylenchina</taxon>
        <taxon>Panagrolaimomorpha</taxon>
        <taxon>Panagrolaimoidea</taxon>
        <taxon>Panagrolaimidae</taxon>
        <taxon>Panagrolaimus</taxon>
    </lineage>
</organism>